<protein>
    <submittedName>
        <fullName evidence="1">ThiF family adenylyltransferase</fullName>
    </submittedName>
</protein>
<dbReference type="Proteomes" id="UP000675664">
    <property type="component" value="Unassembled WGS sequence"/>
</dbReference>
<name>A0A8J7W3U6_9FIRM</name>
<reference evidence="1" key="2">
    <citation type="submission" date="2021-04" db="EMBL/GenBank/DDBJ databases">
        <authorList>
            <person name="Liu J."/>
        </authorList>
    </citation>
    <scope>NUCLEOTIDE SEQUENCE</scope>
    <source>
        <strain evidence="1">BAD-6</strain>
    </source>
</reference>
<evidence type="ECO:0000313" key="1">
    <source>
        <dbReference type="EMBL" id="MBR0598591.1"/>
    </source>
</evidence>
<reference evidence="1" key="1">
    <citation type="submission" date="2021-04" db="EMBL/GenBank/DDBJ databases">
        <title>Sinoanaerobacter chloroacetimidivorans sp. nov., an obligate anaerobic bacterium isolated from anaerobic sludge.</title>
        <authorList>
            <person name="Bao Y."/>
        </authorList>
    </citation>
    <scope>NUCLEOTIDE SEQUENCE</scope>
    <source>
        <strain evidence="1">BAD-6</strain>
    </source>
</reference>
<proteinExistence type="predicted"/>
<gene>
    <name evidence="1" type="ORF">KCX82_11935</name>
</gene>
<keyword evidence="1" id="KW-0548">Nucleotidyltransferase</keyword>
<dbReference type="Gene3D" id="3.40.50.720">
    <property type="entry name" value="NAD(P)-binding Rossmann-like Domain"/>
    <property type="match status" value="1"/>
</dbReference>
<dbReference type="GO" id="GO:0016779">
    <property type="term" value="F:nucleotidyltransferase activity"/>
    <property type="evidence" value="ECO:0007669"/>
    <property type="project" value="UniProtKB-KW"/>
</dbReference>
<dbReference type="InterPro" id="IPR035985">
    <property type="entry name" value="Ubiquitin-activating_enz"/>
</dbReference>
<dbReference type="SUPFAM" id="SSF69572">
    <property type="entry name" value="Activating enzymes of the ubiquitin-like proteins"/>
    <property type="match status" value="1"/>
</dbReference>
<dbReference type="EMBL" id="JAGSND010000007">
    <property type="protein sequence ID" value="MBR0598591.1"/>
    <property type="molecule type" value="Genomic_DNA"/>
</dbReference>
<sequence>MDEKHNFFEKLNVGNNIATIIDDVRVGIQMDDNLAENHYGQILLVVATNLLARIYTNIALSLPEKTVVMQYSGETVQLDSYIRSIAIDSREGGEDKIMLSNDLTGCAAVISIGNIDVPVYSAAMVYIAANGWLAGISPTPLEMGDIGDKNPCGAVAAACLGVAEIVKLTFDGKLSKPVRMLDGPLVFSTLDYRNNTPNPLNPSIDSLNIESTVLFGSGSVGSSLLYTMSFLHDVTGTLHIVDTDMEVESRNLLRYGYLTVSDIAKFKGKDKVTWAQEKLAKDCPTLVVKPFLSSVKDYTNQFGPYNPTKLAISTVDSVPARRDITDFLARRTINAGTGDVRFTISRHGFHDGQACLYCLYLDLANPPANKYTQYAEMTKLQVFRIYELLEDNGVLTENDFELMLRNNIVLPGMKEKIIGKPLLSFIHERFYGEMQIKQANGASERMITLAYITVMTGCLLFAEMIKELSGLSSAWVGTLYEQDMLMLPNEMTQHRDPNENGLCLCQNTFRRMVYQEKYSKLQ</sequence>
<keyword evidence="2" id="KW-1185">Reference proteome</keyword>
<keyword evidence="1" id="KW-0808">Transferase</keyword>
<dbReference type="RefSeq" id="WP_227018712.1">
    <property type="nucleotide sequence ID" value="NZ_JAGSND010000007.1"/>
</dbReference>
<dbReference type="AlphaFoldDB" id="A0A8J7W3U6"/>
<accession>A0A8J7W3U6</accession>
<dbReference type="GO" id="GO:0008641">
    <property type="term" value="F:ubiquitin-like modifier activating enzyme activity"/>
    <property type="evidence" value="ECO:0007669"/>
    <property type="project" value="InterPro"/>
</dbReference>
<comment type="caution">
    <text evidence="1">The sequence shown here is derived from an EMBL/GenBank/DDBJ whole genome shotgun (WGS) entry which is preliminary data.</text>
</comment>
<evidence type="ECO:0000313" key="2">
    <source>
        <dbReference type="Proteomes" id="UP000675664"/>
    </source>
</evidence>
<organism evidence="1 2">
    <name type="scientific">Sinanaerobacter chloroacetimidivorans</name>
    <dbReference type="NCBI Taxonomy" id="2818044"/>
    <lineage>
        <taxon>Bacteria</taxon>
        <taxon>Bacillati</taxon>
        <taxon>Bacillota</taxon>
        <taxon>Clostridia</taxon>
        <taxon>Peptostreptococcales</taxon>
        <taxon>Anaerovoracaceae</taxon>
        <taxon>Sinanaerobacter</taxon>
    </lineage>
</organism>